<feature type="transmembrane region" description="Helical" evidence="8">
    <location>
        <begin position="232"/>
        <end position="255"/>
    </location>
</feature>
<feature type="transmembrane region" description="Helical" evidence="8">
    <location>
        <begin position="550"/>
        <end position="579"/>
    </location>
</feature>
<evidence type="ECO:0000256" key="7">
    <source>
        <dbReference type="SAM" id="MobiDB-lite"/>
    </source>
</evidence>
<dbReference type="Proteomes" id="UP000599312">
    <property type="component" value="Unassembled WGS sequence"/>
</dbReference>
<dbReference type="Pfam" id="PF12607">
    <property type="entry name" value="DUF3772"/>
    <property type="match status" value="1"/>
</dbReference>
<dbReference type="InterPro" id="IPR023408">
    <property type="entry name" value="MscS_beta-dom_sf"/>
</dbReference>
<dbReference type="AlphaFoldDB" id="A0A931BKR4"/>
<feature type="region of interest" description="Disordered" evidence="7">
    <location>
        <begin position="25"/>
        <end position="49"/>
    </location>
</feature>
<dbReference type="PANTHER" id="PTHR30347">
    <property type="entry name" value="POTASSIUM CHANNEL RELATED"/>
    <property type="match status" value="1"/>
</dbReference>
<dbReference type="EMBL" id="JADQDO010000002">
    <property type="protein sequence ID" value="MBF9232797.1"/>
    <property type="molecule type" value="Genomic_DNA"/>
</dbReference>
<dbReference type="Pfam" id="PF21082">
    <property type="entry name" value="MS_channel_3rd"/>
    <property type="match status" value="1"/>
</dbReference>
<dbReference type="InterPro" id="IPR006685">
    <property type="entry name" value="MscS_channel_2nd"/>
</dbReference>
<keyword evidence="3" id="KW-1003">Cell membrane</keyword>
<evidence type="ECO:0000256" key="3">
    <source>
        <dbReference type="ARBA" id="ARBA00022475"/>
    </source>
</evidence>
<dbReference type="SUPFAM" id="SSF50182">
    <property type="entry name" value="Sm-like ribonucleoproteins"/>
    <property type="match status" value="1"/>
</dbReference>
<feature type="compositionally biased region" description="Basic and acidic residues" evidence="7">
    <location>
        <begin position="129"/>
        <end position="145"/>
    </location>
</feature>
<feature type="transmembrane region" description="Helical" evidence="8">
    <location>
        <begin position="352"/>
        <end position="372"/>
    </location>
</feature>
<feature type="transmembrane region" description="Helical" evidence="8">
    <location>
        <begin position="275"/>
        <end position="300"/>
    </location>
</feature>
<protein>
    <submittedName>
        <fullName evidence="13">Mechanosensitive ion channel family protein</fullName>
    </submittedName>
</protein>
<comment type="similarity">
    <text evidence="2">Belongs to the MscS (TC 1.A.23) family.</text>
</comment>
<dbReference type="GO" id="GO:0008381">
    <property type="term" value="F:mechanosensitive monoatomic ion channel activity"/>
    <property type="evidence" value="ECO:0007669"/>
    <property type="project" value="UniProtKB-ARBA"/>
</dbReference>
<keyword evidence="14" id="KW-1185">Reference proteome</keyword>
<dbReference type="InterPro" id="IPR010920">
    <property type="entry name" value="LSM_dom_sf"/>
</dbReference>
<feature type="domain" description="DUF3772" evidence="11">
    <location>
        <begin position="160"/>
        <end position="214"/>
    </location>
</feature>
<dbReference type="InterPro" id="IPR011066">
    <property type="entry name" value="MscS_channel_C_sf"/>
</dbReference>
<evidence type="ECO:0000256" key="8">
    <source>
        <dbReference type="SAM" id="Phobius"/>
    </source>
</evidence>
<feature type="transmembrane region" description="Helical" evidence="8">
    <location>
        <begin position="312"/>
        <end position="331"/>
    </location>
</feature>
<evidence type="ECO:0000256" key="4">
    <source>
        <dbReference type="ARBA" id="ARBA00022692"/>
    </source>
</evidence>
<dbReference type="GO" id="GO:0005886">
    <property type="term" value="C:plasma membrane"/>
    <property type="evidence" value="ECO:0007669"/>
    <property type="project" value="UniProtKB-SubCell"/>
</dbReference>
<evidence type="ECO:0000259" key="11">
    <source>
        <dbReference type="Pfam" id="PF12607"/>
    </source>
</evidence>
<feature type="transmembrane region" description="Helical" evidence="8">
    <location>
        <begin position="514"/>
        <end position="538"/>
    </location>
</feature>
<dbReference type="Gene3D" id="3.30.70.100">
    <property type="match status" value="1"/>
</dbReference>
<dbReference type="Pfam" id="PF00924">
    <property type="entry name" value="MS_channel_2nd"/>
    <property type="match status" value="1"/>
</dbReference>
<keyword evidence="6 8" id="KW-0472">Membrane</keyword>
<dbReference type="SUPFAM" id="SSF82861">
    <property type="entry name" value="Mechanosensitive channel protein MscS (YggB), transmembrane region"/>
    <property type="match status" value="1"/>
</dbReference>
<keyword evidence="9" id="KW-0732">Signal</keyword>
<keyword evidence="5 8" id="KW-1133">Transmembrane helix</keyword>
<feature type="transmembrane region" description="Helical" evidence="8">
    <location>
        <begin position="436"/>
        <end position="458"/>
    </location>
</feature>
<accession>A0A931BKR4</accession>
<feature type="chain" id="PRO_5037043537" evidence="9">
    <location>
        <begin position="23"/>
        <end position="842"/>
    </location>
</feature>
<dbReference type="Gene3D" id="1.10.287.1260">
    <property type="match status" value="1"/>
</dbReference>
<feature type="transmembrane region" description="Helical" evidence="8">
    <location>
        <begin position="378"/>
        <end position="402"/>
    </location>
</feature>
<dbReference type="SUPFAM" id="SSF82689">
    <property type="entry name" value="Mechanosensitive channel protein MscS (YggB), C-terminal domain"/>
    <property type="match status" value="1"/>
</dbReference>
<feature type="signal peptide" evidence="9">
    <location>
        <begin position="1"/>
        <end position="22"/>
    </location>
</feature>
<dbReference type="InterPro" id="IPR049278">
    <property type="entry name" value="MS_channel_C"/>
</dbReference>
<dbReference type="InterPro" id="IPR052702">
    <property type="entry name" value="MscS-like_channel"/>
</dbReference>
<evidence type="ECO:0000256" key="5">
    <source>
        <dbReference type="ARBA" id="ARBA00022989"/>
    </source>
</evidence>
<evidence type="ECO:0000259" key="10">
    <source>
        <dbReference type="Pfam" id="PF00924"/>
    </source>
</evidence>
<proteinExistence type="inferred from homology"/>
<feature type="compositionally biased region" description="Low complexity" evidence="7">
    <location>
        <begin position="25"/>
        <end position="36"/>
    </location>
</feature>
<organism evidence="13 14">
    <name type="scientific">Microvirga alba</name>
    <dbReference type="NCBI Taxonomy" id="2791025"/>
    <lineage>
        <taxon>Bacteria</taxon>
        <taxon>Pseudomonadati</taxon>
        <taxon>Pseudomonadota</taxon>
        <taxon>Alphaproteobacteria</taxon>
        <taxon>Hyphomicrobiales</taxon>
        <taxon>Methylobacteriaceae</taxon>
        <taxon>Microvirga</taxon>
    </lineage>
</organism>
<dbReference type="InterPro" id="IPR011014">
    <property type="entry name" value="MscS_channel_TM-2"/>
</dbReference>
<comment type="subcellular location">
    <subcellularLocation>
        <location evidence="1">Cell membrane</location>
        <topology evidence="1">Multi-pass membrane protein</topology>
    </subcellularLocation>
</comment>
<feature type="domain" description="Mechanosensitive ion channel MscS" evidence="10">
    <location>
        <begin position="650"/>
        <end position="713"/>
    </location>
</feature>
<evidence type="ECO:0000313" key="13">
    <source>
        <dbReference type="EMBL" id="MBF9232797.1"/>
    </source>
</evidence>
<dbReference type="Gene3D" id="2.30.30.60">
    <property type="match status" value="1"/>
</dbReference>
<sequence length="842" mass="90722">MRRLLWAAMMTLTIAAGGAAQAQVKAQAQPQTQSQPQSPPPVAQAAAPAAEPVVTISTDTKAARAKLDGFKADLDQKELALRGRTLSNAELQSLRQQMEPIIGNIRTLIEEQAPKLEASKARLTQLGPKPKDGQPEESADVVKDRSEREMAVAELDETQRLARALLVQAEQVNAQISDRRRAGFTRALFERSDGILSPSLWLSVLQAIPREIRAQQITLSDTLGQMERNATLGVLLFVGLALGIAIALYGGRRYIAPRLVRRDPEITDPARRSRLLAALAVVLLGAVPALFGSWIVWVALDSADIFPPRLEQVVAALLFGIAFVAFVRALVDAILAPDHTPWRLVNVSNASATRIMSFAVTIATVMMAGKVLESFNQAIAAALPITVITRAFFALASTLIFAELLRRFARKASQEEACLGPYMAPEPDIGGPLRTLGWIVVGIVAVSVLSGYVALASFLVDQVVWVSIIVALLILSIALADEFIGGTLRGESRIATVLQANTGLRRRSLEQIGVLASGAARLGLIIMAILLTLAPWGIESTDLMGSVRAVFFGFSVGDVTISISSILIAALLFAAGFAVTRVIQRWLDHTFLPATDLDAGLRNSIRTATGYVGIITAGVIAFSYLGLSLERVTIVAGALSVGIGFGLQSIVNNFISGLILLWERPIRVGDLVVVGDGEGYVRRINVRSTEIQTYDRSTLIVPNSNLISGIVRNRVRNDRIGRVLVSVPVPRATDPDLVAGIMRTAALAHREVMSEPAPRVIFKKVTENTIDFDLVCFVDDIDAGGRVASDLYFEVFRGLRKAGASSIPEVPAPKEEEPEEPVRKVKADEEEGLTLLKDKSSP</sequence>
<dbReference type="InterPro" id="IPR022249">
    <property type="entry name" value="DUF3772"/>
</dbReference>
<evidence type="ECO:0000259" key="12">
    <source>
        <dbReference type="Pfam" id="PF21082"/>
    </source>
</evidence>
<feature type="region of interest" description="Disordered" evidence="7">
    <location>
        <begin position="124"/>
        <end position="145"/>
    </location>
</feature>
<keyword evidence="4 8" id="KW-0812">Transmembrane</keyword>
<feature type="transmembrane region" description="Helical" evidence="8">
    <location>
        <begin position="608"/>
        <end position="627"/>
    </location>
</feature>
<dbReference type="PANTHER" id="PTHR30347:SF9">
    <property type="entry name" value="MINICONDUCTANCE MECHANOSENSITIVE CHANNEL MSCM"/>
    <property type="match status" value="1"/>
</dbReference>
<comment type="caution">
    <text evidence="13">The sequence shown here is derived from an EMBL/GenBank/DDBJ whole genome shotgun (WGS) entry which is preliminary data.</text>
</comment>
<evidence type="ECO:0000256" key="1">
    <source>
        <dbReference type="ARBA" id="ARBA00004651"/>
    </source>
</evidence>
<feature type="compositionally biased region" description="Basic and acidic residues" evidence="7">
    <location>
        <begin position="812"/>
        <end position="827"/>
    </location>
</feature>
<feature type="region of interest" description="Disordered" evidence="7">
    <location>
        <begin position="806"/>
        <end position="842"/>
    </location>
</feature>
<reference evidence="13" key="1">
    <citation type="submission" date="2020-11" db="EMBL/GenBank/DDBJ databases">
        <authorList>
            <person name="Kim M.K."/>
        </authorList>
    </citation>
    <scope>NUCLEOTIDE SEQUENCE</scope>
    <source>
        <strain evidence="13">BT350</strain>
    </source>
</reference>
<gene>
    <name evidence="13" type="ORF">I2H38_05315</name>
</gene>
<feature type="domain" description="Mechanosensitive ion channel MscS C-terminal" evidence="12">
    <location>
        <begin position="724"/>
        <end position="805"/>
    </location>
</feature>
<name>A0A931BKR4_9HYPH</name>
<evidence type="ECO:0000256" key="9">
    <source>
        <dbReference type="SAM" id="SignalP"/>
    </source>
</evidence>
<evidence type="ECO:0000256" key="2">
    <source>
        <dbReference type="ARBA" id="ARBA00008017"/>
    </source>
</evidence>
<feature type="transmembrane region" description="Helical" evidence="8">
    <location>
        <begin position="633"/>
        <end position="662"/>
    </location>
</feature>
<evidence type="ECO:0000313" key="14">
    <source>
        <dbReference type="Proteomes" id="UP000599312"/>
    </source>
</evidence>
<feature type="transmembrane region" description="Helical" evidence="8">
    <location>
        <begin position="464"/>
        <end position="484"/>
    </location>
</feature>
<evidence type="ECO:0000256" key="6">
    <source>
        <dbReference type="ARBA" id="ARBA00023136"/>
    </source>
</evidence>